<dbReference type="Proteomes" id="UP000019269">
    <property type="component" value="Chromosome"/>
</dbReference>
<organism evidence="1 2">
    <name type="scientific">Borrelia nietonii YOR</name>
    <dbReference type="NCBI Taxonomy" id="1293576"/>
    <lineage>
        <taxon>Bacteria</taxon>
        <taxon>Pseudomonadati</taxon>
        <taxon>Spirochaetota</taxon>
        <taxon>Spirochaetia</taxon>
        <taxon>Spirochaetales</taxon>
        <taxon>Borreliaceae</taxon>
        <taxon>Borrelia</taxon>
        <taxon>Borrelia nietonii</taxon>
    </lineage>
</organism>
<sequence>MHKMNFKEISMPYRKIKKISKLTRDKFKSILKINKDIIIFSNNFYYKNAHTAINNHINFTENPLTRDNDDNLEQDFKQ</sequence>
<proteinExistence type="predicted"/>
<keyword evidence="2" id="KW-1185">Reference proteome</keyword>
<dbReference type="RefSeq" id="WP_155265591.1">
    <property type="nucleotide sequence ID" value="NZ_CP004146.1"/>
</dbReference>
<evidence type="ECO:0000313" key="2">
    <source>
        <dbReference type="Proteomes" id="UP000019269"/>
    </source>
</evidence>
<gene>
    <name evidence="1" type="ORF">BHY_0794</name>
</gene>
<reference evidence="1" key="1">
    <citation type="submission" date="2013-02" db="EMBL/GenBank/DDBJ databases">
        <title>Comparative genomics of Borrelia species.</title>
        <authorList>
            <person name="Schwan T.G."/>
            <person name="Raffel S.J."/>
            <person name="Porcella S.F."/>
        </authorList>
    </citation>
    <scope>NUCLEOTIDE SEQUENCE [LARGE SCALE GENOMIC DNA]</scope>
    <source>
        <strain evidence="1">YOR</strain>
    </source>
</reference>
<evidence type="ECO:0000313" key="1">
    <source>
        <dbReference type="EMBL" id="AHH03745.1"/>
    </source>
</evidence>
<name>A0ABN4C464_9SPIR</name>
<accession>A0ABN4C464</accession>
<dbReference type="EMBL" id="CP004146">
    <property type="protein sequence ID" value="AHH03745.1"/>
    <property type="molecule type" value="Genomic_DNA"/>
</dbReference>
<protein>
    <submittedName>
        <fullName evidence="1">Uncharacterized protein</fullName>
    </submittedName>
</protein>